<evidence type="ECO:0000313" key="1">
    <source>
        <dbReference type="EMBL" id="MBO2010030.1"/>
    </source>
</evidence>
<protein>
    <submittedName>
        <fullName evidence="1">Uncharacterized protein</fullName>
    </submittedName>
</protein>
<gene>
    <name evidence="1" type="ORF">J4E00_13285</name>
</gene>
<reference evidence="1 2" key="1">
    <citation type="submission" date="2021-03" db="EMBL/GenBank/DDBJ databases">
        <authorList>
            <person name="Kim M.K."/>
        </authorList>
    </citation>
    <scope>NUCLEOTIDE SEQUENCE [LARGE SCALE GENOMIC DNA]</scope>
    <source>
        <strain evidence="1 2">BT442</strain>
    </source>
</reference>
<dbReference type="SUPFAM" id="SSF52490">
    <property type="entry name" value="Tubulin nucleotide-binding domain-like"/>
    <property type="match status" value="1"/>
</dbReference>
<dbReference type="RefSeq" id="WP_208175665.1">
    <property type="nucleotide sequence ID" value="NZ_JAGETZ010000005.1"/>
</dbReference>
<comment type="caution">
    <text evidence="1">The sequence shown here is derived from an EMBL/GenBank/DDBJ whole genome shotgun (WGS) entry which is preliminary data.</text>
</comment>
<evidence type="ECO:0000313" key="2">
    <source>
        <dbReference type="Proteomes" id="UP000664369"/>
    </source>
</evidence>
<dbReference type="EMBL" id="JAGETZ010000005">
    <property type="protein sequence ID" value="MBO2010030.1"/>
    <property type="molecule type" value="Genomic_DNA"/>
</dbReference>
<organism evidence="1 2">
    <name type="scientific">Hymenobacter negativus</name>
    <dbReference type="NCBI Taxonomy" id="2795026"/>
    <lineage>
        <taxon>Bacteria</taxon>
        <taxon>Pseudomonadati</taxon>
        <taxon>Bacteroidota</taxon>
        <taxon>Cytophagia</taxon>
        <taxon>Cytophagales</taxon>
        <taxon>Hymenobacteraceae</taxon>
        <taxon>Hymenobacter</taxon>
    </lineage>
</organism>
<dbReference type="InterPro" id="IPR036525">
    <property type="entry name" value="Tubulin/FtsZ_GTPase_sf"/>
</dbReference>
<sequence length="494" mass="55057">MSKLFIFAVGGTGARVLRSLTMLLASGVRIPNCDQLVPVLIDPDTQNGDVTRTVALLKRYARIHDALYGDGQKEKTGFFSQPMNTLAHLNTSGGGGEELRDSFVYDFGGISQPFRDYLKYNDLSVETQGLVDLLFTQDSLAANLDVGFRGSPNVGSVVLNAVVQSKEMRYLAQSLQDGDRAFFISSIFGGTGAAGFPLLVKNLRDANSPLAHPEVRRRLKAGALVMLPYFKLQEPSADEKAAGQDFIDSNTFITKTKTALSYYADNLKGLEAMYYLGDQPGQPLANHPGRAEQRNQAHLLEMLGALSVQHFMEVPDNQLDGNQPLFHEYGLKSDTPDVDFGQLPTDMRQEVARPLIQLHYFARYFLKHTPDDAKAPYYEAGDLAAQLRNNRALRELYDFFGEYNEWIRELGVNQRRYTAIRADEADFNRMVADKTVETGIFSKGITPGYFRDELTKAVGKATLTNPTENEALRWVVKAFEEATGEILDKKLQYS</sequence>
<name>A0ABS3QH30_9BACT</name>
<dbReference type="Proteomes" id="UP000664369">
    <property type="component" value="Unassembled WGS sequence"/>
</dbReference>
<keyword evidence="2" id="KW-1185">Reference proteome</keyword>
<proteinExistence type="predicted"/>
<accession>A0ABS3QH30</accession>